<comment type="caution">
    <text evidence="1">The sequence shown here is derived from an EMBL/GenBank/DDBJ whole genome shotgun (WGS) entry which is preliminary data.</text>
</comment>
<dbReference type="Proteomes" id="UP000581688">
    <property type="component" value="Unassembled WGS sequence"/>
</dbReference>
<dbReference type="InterPro" id="IPR014825">
    <property type="entry name" value="DNA_alkylation"/>
</dbReference>
<name>A0A841Q7H0_9BACI</name>
<proteinExistence type="predicted"/>
<sequence length="280" mass="32086">MIFPDWLKQFIEKVEIEPQKSLELLKVHGVGARGTPKSAIKLKAIEAIINHFANLKILQIANSFIGLEDDTAKEISAHLLAEVYLREPECISNKLKRLADDDNWEVREWVASAVGSIVTNHFSSFHTEALNWANDTSPNVRRAIAVAVKYASKTRNEHFAEPFLDIVEMLLTDSNTYVKKNLGPFVLGDGLLKYFPEFFLTRLEKWIEIDNEHARWNIAKVFSAAEGIKYVQHAEHVLKVLANDERVIVKRAFQSTLNQIKQKDREAFERIAYLISQESR</sequence>
<evidence type="ECO:0000313" key="2">
    <source>
        <dbReference type="Proteomes" id="UP000581688"/>
    </source>
</evidence>
<dbReference type="InterPro" id="IPR016024">
    <property type="entry name" value="ARM-type_fold"/>
</dbReference>
<dbReference type="Pfam" id="PF08713">
    <property type="entry name" value="DNA_alkylation"/>
    <property type="match status" value="1"/>
</dbReference>
<reference evidence="1 2" key="1">
    <citation type="submission" date="2020-08" db="EMBL/GenBank/DDBJ databases">
        <title>Genomic Encyclopedia of Type Strains, Phase IV (KMG-IV): sequencing the most valuable type-strain genomes for metagenomic binning, comparative biology and taxonomic classification.</title>
        <authorList>
            <person name="Goeker M."/>
        </authorList>
    </citation>
    <scope>NUCLEOTIDE SEQUENCE [LARGE SCALE GENOMIC DNA]</scope>
    <source>
        <strain evidence="1 2">DSM 19612</strain>
    </source>
</reference>
<dbReference type="Gene3D" id="1.25.10.10">
    <property type="entry name" value="Leucine-rich Repeat Variant"/>
    <property type="match status" value="1"/>
</dbReference>
<dbReference type="EMBL" id="JACHGH010000008">
    <property type="protein sequence ID" value="MBB6454325.1"/>
    <property type="molecule type" value="Genomic_DNA"/>
</dbReference>
<dbReference type="RefSeq" id="WP_174494616.1">
    <property type="nucleotide sequence ID" value="NZ_CADDWK010000001.1"/>
</dbReference>
<evidence type="ECO:0000313" key="1">
    <source>
        <dbReference type="EMBL" id="MBB6454325.1"/>
    </source>
</evidence>
<protein>
    <submittedName>
        <fullName evidence="1">3-methyladenine DNA glycosylase AlkD</fullName>
    </submittedName>
</protein>
<accession>A0A841Q7H0</accession>
<gene>
    <name evidence="1" type="ORF">HNQ94_002800</name>
</gene>
<organism evidence="1 2">
    <name type="scientific">Salirhabdus euzebyi</name>
    <dbReference type="NCBI Taxonomy" id="394506"/>
    <lineage>
        <taxon>Bacteria</taxon>
        <taxon>Bacillati</taxon>
        <taxon>Bacillota</taxon>
        <taxon>Bacilli</taxon>
        <taxon>Bacillales</taxon>
        <taxon>Bacillaceae</taxon>
        <taxon>Salirhabdus</taxon>
    </lineage>
</organism>
<dbReference type="InterPro" id="IPR011989">
    <property type="entry name" value="ARM-like"/>
</dbReference>
<dbReference type="AlphaFoldDB" id="A0A841Q7H0"/>
<dbReference type="SUPFAM" id="SSF48371">
    <property type="entry name" value="ARM repeat"/>
    <property type="match status" value="1"/>
</dbReference>
<keyword evidence="2" id="KW-1185">Reference proteome</keyword>